<dbReference type="OrthoDB" id="9791543at2"/>
<dbReference type="RefSeq" id="WP_139204508.1">
    <property type="nucleotide sequence ID" value="NZ_FNYQ01000219.1"/>
</dbReference>
<evidence type="ECO:0008006" key="3">
    <source>
        <dbReference type="Google" id="ProtNLM"/>
    </source>
</evidence>
<dbReference type="EMBL" id="FNYQ01000219">
    <property type="protein sequence ID" value="SEJ69647.1"/>
    <property type="molecule type" value="Genomic_DNA"/>
</dbReference>
<name>A0A1H7B0B5_9GAMM</name>
<evidence type="ECO:0000313" key="2">
    <source>
        <dbReference type="Proteomes" id="UP000199250"/>
    </source>
</evidence>
<dbReference type="Gene3D" id="3.40.50.300">
    <property type="entry name" value="P-loop containing nucleotide triphosphate hydrolases"/>
    <property type="match status" value="1"/>
</dbReference>
<gene>
    <name evidence="1" type="ORF">SAMN04244572_04933</name>
</gene>
<reference evidence="1 2" key="1">
    <citation type="submission" date="2016-10" db="EMBL/GenBank/DDBJ databases">
        <authorList>
            <person name="de Groot N.N."/>
        </authorList>
    </citation>
    <scope>NUCLEOTIDE SEQUENCE [LARGE SCALE GENOMIC DNA]</scope>
    <source>
        <strain evidence="1 2">DSM 373</strain>
    </source>
</reference>
<sequence>MSLTPRLRMFAGPNGSGKSTIKEVIPPQLLGIYINPDEIEKGLRQSGYLDFSDFAVQAADSEVMAHLRSSSTTVAFLKRDEPAWPRPDEPFASMTRQ</sequence>
<dbReference type="AlphaFoldDB" id="A0A1H7B0B5"/>
<proteinExistence type="predicted"/>
<dbReference type="InterPro" id="IPR027417">
    <property type="entry name" value="P-loop_NTPase"/>
</dbReference>
<organism evidence="1 2">
    <name type="scientific">Azotobacter beijerinckii</name>
    <dbReference type="NCBI Taxonomy" id="170623"/>
    <lineage>
        <taxon>Bacteria</taxon>
        <taxon>Pseudomonadati</taxon>
        <taxon>Pseudomonadota</taxon>
        <taxon>Gammaproteobacteria</taxon>
        <taxon>Pseudomonadales</taxon>
        <taxon>Pseudomonadaceae</taxon>
        <taxon>Azotobacter</taxon>
    </lineage>
</organism>
<accession>A0A1H7B0B5</accession>
<evidence type="ECO:0000313" key="1">
    <source>
        <dbReference type="EMBL" id="SEJ69647.1"/>
    </source>
</evidence>
<protein>
    <recommendedName>
        <fullName evidence="3">UDP-N-acetylglucosamine kinase</fullName>
    </recommendedName>
</protein>
<dbReference type="Proteomes" id="UP000199250">
    <property type="component" value="Unassembled WGS sequence"/>
</dbReference>